<dbReference type="Gene3D" id="3.40.50.2000">
    <property type="entry name" value="Glycogen Phosphorylase B"/>
    <property type="match status" value="2"/>
</dbReference>
<sequence length="445" mass="49244">MPPLLSSRGCPQVPRSPDTAAPVVAVILKGYPRLSETFIANEILALERSGLDLRLFSLRHPTDAAVHPVHRRIQAPIVYLPEYLHHAPLRVWQAWRTVRRWPRYEHARAAWLRDLRRDPSRNRVRRFGQAIVLAHELPADVTWLHAHFLHTPASVTRYAAMLSGLPWSVSAHAKDVWTTPEWDIREKLAACEWLVTCTACNAAYLRTLSTPQRPVELLYHGIELHAFAALPSPSECVGRRDGSDPSDPVRLLSIGRAVEKKGYDVLLQALAALPPSTRWRLVHIGGGPLLKNLKAMAQVLGLAERIEWRGPRSHDDVLQAYREADIFVLACRIAADGDRDGLPNVLMEAQSQRLPCVSTTVSAVPELIVSGETGLLVPAGDALALAEAIGRLIAAPDERERLGLAGLARVRTDFSFGGAIERLKARFRPAVAPRSERCVSPSTLP</sequence>
<name>A0A380T811_9ZZZZ</name>
<dbReference type="GO" id="GO:0016757">
    <property type="term" value="F:glycosyltransferase activity"/>
    <property type="evidence" value="ECO:0007669"/>
    <property type="project" value="TreeGrafter"/>
</dbReference>
<organism evidence="2">
    <name type="scientific">metagenome</name>
    <dbReference type="NCBI Taxonomy" id="256318"/>
    <lineage>
        <taxon>unclassified sequences</taxon>
        <taxon>metagenomes</taxon>
    </lineage>
</organism>
<dbReference type="EMBL" id="UIDG01000013">
    <property type="protein sequence ID" value="SUS03710.1"/>
    <property type="molecule type" value="Genomic_DNA"/>
</dbReference>
<feature type="domain" description="Glycosyl transferase family 1" evidence="1">
    <location>
        <begin position="245"/>
        <end position="404"/>
    </location>
</feature>
<keyword evidence="2" id="KW-0808">Transferase</keyword>
<dbReference type="Pfam" id="PF00534">
    <property type="entry name" value="Glycos_transf_1"/>
    <property type="match status" value="1"/>
</dbReference>
<evidence type="ECO:0000313" key="2">
    <source>
        <dbReference type="EMBL" id="SUS03710.1"/>
    </source>
</evidence>
<dbReference type="SUPFAM" id="SSF53756">
    <property type="entry name" value="UDP-Glycosyltransferase/glycogen phosphorylase"/>
    <property type="match status" value="1"/>
</dbReference>
<dbReference type="PANTHER" id="PTHR12526:SF636">
    <property type="entry name" value="BLL3647 PROTEIN"/>
    <property type="match status" value="1"/>
</dbReference>
<reference evidence="2" key="1">
    <citation type="submission" date="2018-07" db="EMBL/GenBank/DDBJ databases">
        <authorList>
            <person name="Quirk P.G."/>
            <person name="Krulwich T.A."/>
        </authorList>
    </citation>
    <scope>NUCLEOTIDE SEQUENCE</scope>
</reference>
<gene>
    <name evidence="2" type="ORF">DF3PB_110011</name>
</gene>
<dbReference type="AlphaFoldDB" id="A0A380T811"/>
<accession>A0A380T811</accession>
<dbReference type="PANTHER" id="PTHR12526">
    <property type="entry name" value="GLYCOSYLTRANSFERASE"/>
    <property type="match status" value="1"/>
</dbReference>
<proteinExistence type="predicted"/>
<dbReference type="CDD" id="cd03801">
    <property type="entry name" value="GT4_PimA-like"/>
    <property type="match status" value="1"/>
</dbReference>
<protein>
    <submittedName>
        <fullName evidence="2">Glycosyl transferase</fullName>
    </submittedName>
</protein>
<evidence type="ECO:0000259" key="1">
    <source>
        <dbReference type="Pfam" id="PF00534"/>
    </source>
</evidence>
<dbReference type="InterPro" id="IPR001296">
    <property type="entry name" value="Glyco_trans_1"/>
</dbReference>